<sequence>MALATVNVIMTLSTPSGSTGSLRFVKEMMSVAKLAWGSKDIEARFTLST</sequence>
<keyword evidence="2" id="KW-1185">Reference proteome</keyword>
<dbReference type="EMBL" id="KN401209">
    <property type="protein sequence ID" value="KHG14276.1"/>
    <property type="molecule type" value="Genomic_DNA"/>
</dbReference>
<dbReference type="AlphaFoldDB" id="A0A0B0NT74"/>
<name>A0A0B0NT74_GOSAR</name>
<dbReference type="Proteomes" id="UP000032142">
    <property type="component" value="Unassembled WGS sequence"/>
</dbReference>
<protein>
    <submittedName>
        <fullName evidence="1">Uncharacterized protein</fullName>
    </submittedName>
</protein>
<gene>
    <name evidence="1" type="ORF">F383_20470</name>
</gene>
<evidence type="ECO:0000313" key="1">
    <source>
        <dbReference type="EMBL" id="KHG14276.1"/>
    </source>
</evidence>
<reference evidence="2" key="1">
    <citation type="submission" date="2014-09" db="EMBL/GenBank/DDBJ databases">
        <authorList>
            <person name="Mudge J."/>
            <person name="Ramaraj T."/>
            <person name="Lindquist I.E."/>
            <person name="Bharti A.K."/>
            <person name="Sundararajan A."/>
            <person name="Cameron C.T."/>
            <person name="Woodward J.E."/>
            <person name="May G.D."/>
            <person name="Brubaker C."/>
            <person name="Broadhvest J."/>
            <person name="Wilkins T.A."/>
        </authorList>
    </citation>
    <scope>NUCLEOTIDE SEQUENCE</scope>
    <source>
        <strain evidence="2">cv. AKA8401</strain>
    </source>
</reference>
<accession>A0A0B0NT74</accession>
<proteinExistence type="predicted"/>
<organism evidence="1 2">
    <name type="scientific">Gossypium arboreum</name>
    <name type="common">Tree cotton</name>
    <name type="synonym">Gossypium nanking</name>
    <dbReference type="NCBI Taxonomy" id="29729"/>
    <lineage>
        <taxon>Eukaryota</taxon>
        <taxon>Viridiplantae</taxon>
        <taxon>Streptophyta</taxon>
        <taxon>Embryophyta</taxon>
        <taxon>Tracheophyta</taxon>
        <taxon>Spermatophyta</taxon>
        <taxon>Magnoliopsida</taxon>
        <taxon>eudicotyledons</taxon>
        <taxon>Gunneridae</taxon>
        <taxon>Pentapetalae</taxon>
        <taxon>rosids</taxon>
        <taxon>malvids</taxon>
        <taxon>Malvales</taxon>
        <taxon>Malvaceae</taxon>
        <taxon>Malvoideae</taxon>
        <taxon>Gossypium</taxon>
    </lineage>
</organism>
<evidence type="ECO:0000313" key="2">
    <source>
        <dbReference type="Proteomes" id="UP000032142"/>
    </source>
</evidence>